<dbReference type="InterPro" id="IPR039935">
    <property type="entry name" value="YML079W-like"/>
</dbReference>
<dbReference type="InterPro" id="IPR009327">
    <property type="entry name" value="Cupin_DUF985"/>
</dbReference>
<organism evidence="2">
    <name type="scientific">Melanopsichium pennsylvanicum 4</name>
    <dbReference type="NCBI Taxonomy" id="1398559"/>
    <lineage>
        <taxon>Eukaryota</taxon>
        <taxon>Fungi</taxon>
        <taxon>Dikarya</taxon>
        <taxon>Basidiomycota</taxon>
        <taxon>Ustilaginomycotina</taxon>
        <taxon>Ustilaginomycetes</taxon>
        <taxon>Ustilaginales</taxon>
        <taxon>Ustilaginaceae</taxon>
        <taxon>Melanopsichium</taxon>
    </lineage>
</organism>
<dbReference type="SUPFAM" id="SSF51182">
    <property type="entry name" value="RmlC-like cupins"/>
    <property type="match status" value="1"/>
</dbReference>
<dbReference type="InterPro" id="IPR014710">
    <property type="entry name" value="RmlC-like_jellyroll"/>
</dbReference>
<feature type="domain" description="DUF985" evidence="1">
    <location>
        <begin position="88"/>
        <end position="199"/>
    </location>
</feature>
<dbReference type="PANTHER" id="PTHR33387:SF3">
    <property type="entry name" value="DUF985 DOMAIN-CONTAINING PROTEIN"/>
    <property type="match status" value="1"/>
</dbReference>
<protein>
    <recommendedName>
        <fullName evidence="1">DUF985 domain-containing protein</fullName>
    </recommendedName>
</protein>
<dbReference type="InterPro" id="IPR011051">
    <property type="entry name" value="RmlC_Cupin_sf"/>
</dbReference>
<dbReference type="PANTHER" id="PTHR33387">
    <property type="entry name" value="RMLC-LIKE JELLY ROLL FOLD PROTEIN"/>
    <property type="match status" value="1"/>
</dbReference>
<feature type="domain" description="DUF985" evidence="1">
    <location>
        <begin position="12"/>
        <end position="64"/>
    </location>
</feature>
<evidence type="ECO:0000259" key="1">
    <source>
        <dbReference type="Pfam" id="PF06172"/>
    </source>
</evidence>
<accession>A0A077QYN8</accession>
<evidence type="ECO:0000313" key="2">
    <source>
        <dbReference type="EMBL" id="CDI51458.1"/>
    </source>
</evidence>
<reference evidence="2" key="1">
    <citation type="journal article" date="2014" name="Genome Biol. Evol.">
        <title>Gene Loss Rather Than Gene Gain Is Associated with a Host Jump from Monocots to Dicots in the Smut Fungus Melanopsichium pennsylvanicum.</title>
        <authorList>
            <person name="Sharma R."/>
            <person name="Mishra B."/>
            <person name="Runge F."/>
            <person name="Thines M."/>
        </authorList>
    </citation>
    <scope>NUCLEOTIDE SEQUENCE</scope>
    <source>
        <strain evidence="2">4</strain>
    </source>
</reference>
<dbReference type="CDD" id="cd06121">
    <property type="entry name" value="cupin_YML079wp"/>
    <property type="match status" value="1"/>
</dbReference>
<name>A0A077QYN8_9BASI</name>
<dbReference type="Pfam" id="PF06172">
    <property type="entry name" value="Cupin_5"/>
    <property type="match status" value="2"/>
</dbReference>
<proteinExistence type="predicted"/>
<dbReference type="AlphaFoldDB" id="A0A077QYN8"/>
<dbReference type="Gene3D" id="2.60.120.10">
    <property type="entry name" value="Jelly Rolls"/>
    <property type="match status" value="1"/>
</dbReference>
<sequence>MPRLYHYPQTNEELIRHYRLEPHPENGYYAVTWVMNETVKSPFASDDENRNIATCIYYLLCHKTLGCPDKPSHAGGSDEPDPFQNWTSDIGVLHLNKSATMHVHHAGRTKYTLISAKAPLGKGLVDENGDPLTRTVVMGDNIANGEVRQLLVEGGWWKASELPEEDRAAVKIGKADGARVGALISEVVTPGFHWNDHTYLNQSKLRELFTGSPRSKELYEKYKKYVKEL</sequence>
<dbReference type="EMBL" id="HG529507">
    <property type="protein sequence ID" value="CDI51458.1"/>
    <property type="molecule type" value="Genomic_DNA"/>
</dbReference>